<sequence length="278" mass="30166">MANHRSSCSAEPRCCRPIYKALSCPGPSFLPISSPPPSIALELLGSSRQSLKGHAIHFCPLIALPLFPPRHRLALSLSTQPARACSIAVSSAAYQLQGARRPGLPEESVWRVNHFAENYCVKTHSKLQGAFDSAQRGLQPFGPSETGVGVVGDIGEQHRPSTAVYQRLARADRYHDRQLVVVAVLSASAKRGYSLLLRFADAESTATIDRGSDLHRSVASIPDRGEQKEILPSSTTYAPISCPASRARPTALDGRYGSPISLYSDRDRITLTRAEGRR</sequence>
<reference evidence="1" key="1">
    <citation type="submission" date="2022-10" db="EMBL/GenBank/DDBJ databases">
        <title>Puccinia triticina Genome sequencing and assembly.</title>
        <authorList>
            <person name="Li C."/>
        </authorList>
    </citation>
    <scope>NUCLEOTIDE SEQUENCE</scope>
    <source>
        <strain evidence="1">Pt15</strain>
    </source>
</reference>
<protein>
    <submittedName>
        <fullName evidence="1">Uncharacterized protein</fullName>
    </submittedName>
</protein>
<evidence type="ECO:0000313" key="2">
    <source>
        <dbReference type="Proteomes" id="UP001164743"/>
    </source>
</evidence>
<dbReference type="EMBL" id="CP110428">
    <property type="protein sequence ID" value="WAQ87194.1"/>
    <property type="molecule type" value="Genomic_DNA"/>
</dbReference>
<gene>
    <name evidence="1" type="ORF">PtA15_8A95</name>
</gene>
<organism evidence="1 2">
    <name type="scientific">Puccinia triticina</name>
    <dbReference type="NCBI Taxonomy" id="208348"/>
    <lineage>
        <taxon>Eukaryota</taxon>
        <taxon>Fungi</taxon>
        <taxon>Dikarya</taxon>
        <taxon>Basidiomycota</taxon>
        <taxon>Pucciniomycotina</taxon>
        <taxon>Pucciniomycetes</taxon>
        <taxon>Pucciniales</taxon>
        <taxon>Pucciniaceae</taxon>
        <taxon>Puccinia</taxon>
    </lineage>
</organism>
<dbReference type="RefSeq" id="XP_053022749.1">
    <property type="nucleotide sequence ID" value="XM_053172268.1"/>
</dbReference>
<name>A0ABY7CPL5_9BASI</name>
<dbReference type="Proteomes" id="UP001164743">
    <property type="component" value="Chromosome 8A"/>
</dbReference>
<accession>A0ABY7CPL5</accession>
<keyword evidence="2" id="KW-1185">Reference proteome</keyword>
<dbReference type="GeneID" id="77813162"/>
<proteinExistence type="predicted"/>
<evidence type="ECO:0000313" key="1">
    <source>
        <dbReference type="EMBL" id="WAQ87194.1"/>
    </source>
</evidence>